<organism evidence="2 3">
    <name type="scientific">Cryobacterium glaciale</name>
    <dbReference type="NCBI Taxonomy" id="1259145"/>
    <lineage>
        <taxon>Bacteria</taxon>
        <taxon>Bacillati</taxon>
        <taxon>Actinomycetota</taxon>
        <taxon>Actinomycetes</taxon>
        <taxon>Micrococcales</taxon>
        <taxon>Microbacteriaceae</taxon>
        <taxon>Cryobacterium</taxon>
    </lineage>
</organism>
<dbReference type="Proteomes" id="UP000298173">
    <property type="component" value="Unassembled WGS sequence"/>
</dbReference>
<dbReference type="EMBL" id="SOEY01000006">
    <property type="protein sequence ID" value="TFB76135.1"/>
    <property type="molecule type" value="Genomic_DNA"/>
</dbReference>
<feature type="transmembrane region" description="Helical" evidence="1">
    <location>
        <begin position="90"/>
        <end position="113"/>
    </location>
</feature>
<protein>
    <submittedName>
        <fullName evidence="2">Uncharacterized protein</fullName>
    </submittedName>
</protein>
<name>A0A4R8V4L3_9MICO</name>
<evidence type="ECO:0000256" key="1">
    <source>
        <dbReference type="SAM" id="Phobius"/>
    </source>
</evidence>
<keyword evidence="1" id="KW-1133">Transmembrane helix</keyword>
<reference evidence="2 3" key="1">
    <citation type="submission" date="2019-03" db="EMBL/GenBank/DDBJ databases">
        <title>Genomics of glacier-inhabiting Cryobacterium strains.</title>
        <authorList>
            <person name="Liu Q."/>
            <person name="Xin Y.-H."/>
        </authorList>
    </citation>
    <scope>NUCLEOTIDE SEQUENCE [LARGE SCALE GENOMIC DNA]</scope>
    <source>
        <strain evidence="2 3">HLT2-23</strain>
    </source>
</reference>
<dbReference type="AlphaFoldDB" id="A0A4R8V4L3"/>
<keyword evidence="1" id="KW-0472">Membrane</keyword>
<proteinExistence type="predicted"/>
<keyword evidence="1" id="KW-0812">Transmembrane</keyword>
<gene>
    <name evidence="2" type="ORF">E3O06_01730</name>
</gene>
<feature type="transmembrane region" description="Helical" evidence="1">
    <location>
        <begin position="21"/>
        <end position="41"/>
    </location>
</feature>
<evidence type="ECO:0000313" key="2">
    <source>
        <dbReference type="EMBL" id="TFB76135.1"/>
    </source>
</evidence>
<sequence length="155" mass="16035">MILKASSITDRPHRYVTRSTIVAVVAMAAMLLGLLAIHSAGDEQEVGVAASTALIHADSPSSRDASAAGGVAADTAAVHAVNGSFIRGEIGTLGCALMAMVCVVLLILATRVLPDRLPAEYDRLLDAGGRLADAVYNAPLHIHRPSLTVLSISRT</sequence>
<dbReference type="RefSeq" id="WP_134501317.1">
    <property type="nucleotide sequence ID" value="NZ_SOEY01000006.1"/>
</dbReference>
<dbReference type="OrthoDB" id="5126447at2"/>
<keyword evidence="3" id="KW-1185">Reference proteome</keyword>
<evidence type="ECO:0000313" key="3">
    <source>
        <dbReference type="Proteomes" id="UP000298173"/>
    </source>
</evidence>
<accession>A0A4R8V4L3</accession>
<comment type="caution">
    <text evidence="2">The sequence shown here is derived from an EMBL/GenBank/DDBJ whole genome shotgun (WGS) entry which is preliminary data.</text>
</comment>